<gene>
    <name evidence="3" type="ORF">AAW31_04315</name>
    <name evidence="4" type="ORF">BCL69_10859</name>
</gene>
<dbReference type="OrthoDB" id="8546176at2"/>
<sequence length="157" mass="17633">MKMQLWIVVALATFLAAFSQANASGKEVSKDQVPKAVLEAFEKAYPNAKKVEFEKEMFEGKEAYEVEYKENGKEYEILYSSEGEVLQKEETIDVKDLPEAVVQAISKTHPKATIKEAEKLMKPDGTVTGYEVEIKAEGKKLELELDPNGNILKTEQD</sequence>
<proteinExistence type="predicted"/>
<feature type="signal peptide" evidence="1">
    <location>
        <begin position="1"/>
        <end position="23"/>
    </location>
</feature>
<evidence type="ECO:0000313" key="3">
    <source>
        <dbReference type="EMBL" id="AKH37211.1"/>
    </source>
</evidence>
<keyword evidence="5" id="KW-1185">Reference proteome</keyword>
<dbReference type="RefSeq" id="WP_046849304.1">
    <property type="nucleotide sequence ID" value="NZ_CBDIPD010000014.1"/>
</dbReference>
<evidence type="ECO:0000256" key="1">
    <source>
        <dbReference type="SAM" id="SignalP"/>
    </source>
</evidence>
<dbReference type="KEGG" id="nco:AAW31_04315"/>
<evidence type="ECO:0000313" key="6">
    <source>
        <dbReference type="Proteomes" id="UP000324176"/>
    </source>
</evidence>
<keyword evidence="1" id="KW-0732">Signal</keyword>
<dbReference type="Proteomes" id="UP000034156">
    <property type="component" value="Chromosome"/>
</dbReference>
<dbReference type="EMBL" id="CP011451">
    <property type="protein sequence ID" value="AKH37211.1"/>
    <property type="molecule type" value="Genomic_DNA"/>
</dbReference>
<accession>A0A0F7KC90</accession>
<organism evidence="3 5">
    <name type="scientific">Nitrosomonas communis</name>
    <dbReference type="NCBI Taxonomy" id="44574"/>
    <lineage>
        <taxon>Bacteria</taxon>
        <taxon>Pseudomonadati</taxon>
        <taxon>Pseudomonadota</taxon>
        <taxon>Betaproteobacteria</taxon>
        <taxon>Nitrosomonadales</taxon>
        <taxon>Nitrosomonadaceae</taxon>
        <taxon>Nitrosomonas</taxon>
    </lineage>
</organism>
<dbReference type="Gene3D" id="3.10.450.360">
    <property type="match status" value="1"/>
</dbReference>
<dbReference type="EMBL" id="VNHT01000085">
    <property type="protein sequence ID" value="TYP74937.1"/>
    <property type="molecule type" value="Genomic_DNA"/>
</dbReference>
<dbReference type="InterPro" id="IPR021533">
    <property type="entry name" value="PepSY-like"/>
</dbReference>
<dbReference type="Pfam" id="PF11396">
    <property type="entry name" value="PepSY_like"/>
    <property type="match status" value="1"/>
</dbReference>
<feature type="domain" description="Putative beta-lactamase-inhibitor-like PepSY-like" evidence="2">
    <location>
        <begin position="24"/>
        <end position="86"/>
    </location>
</feature>
<evidence type="ECO:0000313" key="5">
    <source>
        <dbReference type="Proteomes" id="UP000034156"/>
    </source>
</evidence>
<protein>
    <submittedName>
        <fullName evidence="4">Putative PepSY-like beta-lactamase-inhibitor</fullName>
    </submittedName>
</protein>
<evidence type="ECO:0000313" key="4">
    <source>
        <dbReference type="EMBL" id="TYP74937.1"/>
    </source>
</evidence>
<dbReference type="Proteomes" id="UP000324176">
    <property type="component" value="Unassembled WGS sequence"/>
</dbReference>
<reference evidence="3 5" key="2">
    <citation type="journal article" date="2016" name="Genome Announc.">
        <title>Genome Sequence of Nitrosomonas communis Strain Nm2, a Mesophilic Ammonia-Oxidizing Bacterium Isolated from Mediterranean Soil.</title>
        <authorList>
            <person name="Kozlowski J.A."/>
            <person name="Kits K.D."/>
            <person name="Stein L.Y."/>
        </authorList>
    </citation>
    <scope>NUCLEOTIDE SEQUENCE [LARGE SCALE GENOMIC DNA]</scope>
    <source>
        <strain evidence="3 5">Nm2</strain>
    </source>
</reference>
<reference evidence="5" key="1">
    <citation type="submission" date="2015-05" db="EMBL/GenBank/DDBJ databases">
        <title>Draft genome of Nitrosomonas communis strain Nm2.</title>
        <authorList>
            <person name="Kozlowski J.A."/>
            <person name="Kits K.D."/>
            <person name="Stein L.Y."/>
        </authorList>
    </citation>
    <scope>NUCLEOTIDE SEQUENCE [LARGE SCALE GENOMIC DNA]</scope>
    <source>
        <strain evidence="5">Nm2</strain>
    </source>
</reference>
<dbReference type="SUPFAM" id="SSF160574">
    <property type="entry name" value="BT0923-like"/>
    <property type="match status" value="1"/>
</dbReference>
<feature type="chain" id="PRO_5036292945" evidence="1">
    <location>
        <begin position="24"/>
        <end position="157"/>
    </location>
</feature>
<dbReference type="PATRIC" id="fig|44574.3.peg.1032"/>
<evidence type="ECO:0000259" key="2">
    <source>
        <dbReference type="Pfam" id="PF11396"/>
    </source>
</evidence>
<name>A0A0F7KC90_9PROT</name>
<dbReference type="AlphaFoldDB" id="A0A0F7KC90"/>
<reference evidence="4 6" key="3">
    <citation type="submission" date="2019-07" db="EMBL/GenBank/DDBJ databases">
        <title>Active sludge and wastewater microbial communities from Klosterneuburg, Austria.</title>
        <authorList>
            <person name="Wagner M."/>
        </authorList>
    </citation>
    <scope>NUCLEOTIDE SEQUENCE [LARGE SCALE GENOMIC DNA]</scope>
    <source>
        <strain evidence="4 6">Nm2</strain>
    </source>
</reference>